<organism evidence="2 3">
    <name type="scientific">Halteria grandinella</name>
    <dbReference type="NCBI Taxonomy" id="5974"/>
    <lineage>
        <taxon>Eukaryota</taxon>
        <taxon>Sar</taxon>
        <taxon>Alveolata</taxon>
        <taxon>Ciliophora</taxon>
        <taxon>Intramacronucleata</taxon>
        <taxon>Spirotrichea</taxon>
        <taxon>Stichotrichia</taxon>
        <taxon>Sporadotrichida</taxon>
        <taxon>Halteriidae</taxon>
        <taxon>Halteria</taxon>
    </lineage>
</organism>
<keyword evidence="3" id="KW-1185">Reference proteome</keyword>
<protein>
    <recommendedName>
        <fullName evidence="4">TRP C-terminal domain-containing protein</fullName>
    </recommendedName>
</protein>
<evidence type="ECO:0008006" key="4">
    <source>
        <dbReference type="Google" id="ProtNLM"/>
    </source>
</evidence>
<keyword evidence="1" id="KW-1133">Transmembrane helix</keyword>
<accession>A0A8J8TAD2</accession>
<gene>
    <name evidence="2" type="ORF">FGO68_gene9418</name>
</gene>
<feature type="transmembrane region" description="Helical" evidence="1">
    <location>
        <begin position="127"/>
        <end position="145"/>
    </location>
</feature>
<dbReference type="EMBL" id="RRYP01000518">
    <property type="protein sequence ID" value="TNV87291.1"/>
    <property type="molecule type" value="Genomic_DNA"/>
</dbReference>
<feature type="transmembrane region" description="Helical" evidence="1">
    <location>
        <begin position="151"/>
        <end position="169"/>
    </location>
</feature>
<evidence type="ECO:0000313" key="3">
    <source>
        <dbReference type="Proteomes" id="UP000785679"/>
    </source>
</evidence>
<feature type="transmembrane region" description="Helical" evidence="1">
    <location>
        <begin position="181"/>
        <end position="199"/>
    </location>
</feature>
<evidence type="ECO:0000256" key="1">
    <source>
        <dbReference type="SAM" id="Phobius"/>
    </source>
</evidence>
<dbReference type="Proteomes" id="UP000785679">
    <property type="component" value="Unassembled WGS sequence"/>
</dbReference>
<proteinExistence type="predicted"/>
<dbReference type="OrthoDB" id="327433at2759"/>
<dbReference type="AlphaFoldDB" id="A0A8J8TAD2"/>
<feature type="transmembrane region" description="Helical" evidence="1">
    <location>
        <begin position="211"/>
        <end position="231"/>
    </location>
</feature>
<feature type="transmembrane region" description="Helical" evidence="1">
    <location>
        <begin position="76"/>
        <end position="96"/>
    </location>
</feature>
<reference evidence="2" key="1">
    <citation type="submission" date="2019-06" db="EMBL/GenBank/DDBJ databases">
        <authorList>
            <person name="Zheng W."/>
        </authorList>
    </citation>
    <scope>NUCLEOTIDE SEQUENCE</scope>
    <source>
        <strain evidence="2">QDHG01</strain>
    </source>
</reference>
<evidence type="ECO:0000313" key="2">
    <source>
        <dbReference type="EMBL" id="TNV87291.1"/>
    </source>
</evidence>
<name>A0A8J8TAD2_HALGN</name>
<keyword evidence="1" id="KW-0472">Membrane</keyword>
<comment type="caution">
    <text evidence="2">The sequence shown here is derived from an EMBL/GenBank/DDBJ whole genome shotgun (WGS) entry which is preliminary data.</text>
</comment>
<sequence>MCLLALLKFCECLLKRKGKQMFKFLRKLKDVLYKRLAWNYSIRFLIQQTQPLVLCSLINFYDNDNTIASLVGFSDFISVLGVLYVTQGILVIVYLVKYKYKQIFFFKQCGTLVEGVRHETSLLSRFYVPYLMIKWLLTSMILVILRDHPATQIFVFLIISVISQGYLIYVQPLDTRLENAISLFNELMVSLYLYVLISLTDYNDSLRDQAGIALLYIVLISFFANFVKLLIQTSILFKSRMIPLLKRYLKLYLKSRSKRRVVSMKTIKKTDFESSSKTILQFIQYPTVEIRPVMMISAGDNEGMENTIDMQFKGTILGRRGEGNEMKLEEYDEDTMQNIEQPNNFT</sequence>
<keyword evidence="1" id="KW-0812">Transmembrane</keyword>